<dbReference type="PROSITE" id="PS51318">
    <property type="entry name" value="TAT"/>
    <property type="match status" value="1"/>
</dbReference>
<dbReference type="PANTHER" id="PTHR43143:SF1">
    <property type="entry name" value="SERINE_THREONINE-PROTEIN PHOSPHATASE CPPED1"/>
    <property type="match status" value="1"/>
</dbReference>
<feature type="signal peptide" evidence="1">
    <location>
        <begin position="1"/>
        <end position="33"/>
    </location>
</feature>
<gene>
    <name evidence="3" type="ORF">GWC95_13595</name>
</gene>
<dbReference type="Gene3D" id="3.60.21.10">
    <property type="match status" value="1"/>
</dbReference>
<dbReference type="InterPro" id="IPR051918">
    <property type="entry name" value="STPP_CPPED1"/>
</dbReference>
<protein>
    <submittedName>
        <fullName evidence="3">Metallophosphoesterase</fullName>
    </submittedName>
</protein>
<organism evidence="3 4">
    <name type="scientific">Sediminibacterium roseum</name>
    <dbReference type="NCBI Taxonomy" id="1978412"/>
    <lineage>
        <taxon>Bacteria</taxon>
        <taxon>Pseudomonadati</taxon>
        <taxon>Bacteroidota</taxon>
        <taxon>Chitinophagia</taxon>
        <taxon>Chitinophagales</taxon>
        <taxon>Chitinophagaceae</taxon>
        <taxon>Sediminibacterium</taxon>
    </lineage>
</organism>
<name>A0ABW9ZXB0_9BACT</name>
<keyword evidence="4" id="KW-1185">Reference proteome</keyword>
<reference evidence="3 4" key="1">
    <citation type="submission" date="2020-01" db="EMBL/GenBank/DDBJ databases">
        <title>Genome analysis.</title>
        <authorList>
            <person name="Wu S."/>
            <person name="Wang G."/>
        </authorList>
    </citation>
    <scope>NUCLEOTIDE SEQUENCE [LARGE SCALE GENOMIC DNA]</scope>
    <source>
        <strain evidence="3 4">SYL130</strain>
    </source>
</reference>
<dbReference type="RefSeq" id="WP_161819266.1">
    <property type="nucleotide sequence ID" value="NZ_JAACJS010000015.1"/>
</dbReference>
<proteinExistence type="predicted"/>
<sequence length="281" mass="31978">MNHPNQTSRRRFIKNISLGTAVLLSGRITSLSAADVTELSGRSVLRFAIASDLHYGQPNTLFEKMTDTVIQQINHFHAGSALDLCVLNGDLVHDDKSFMPQVKKKADGLQVPYYVTRGNHDHVTPQEWNDIWSTPLNHDHIIKDVPFLFADTSNEKGEYLSPDLAWLESRLEAYKNHPNVFLFLHIPQQKWTKNGIDTPAFFALVRRYPNLRAVFHGHEHDQDGVYMDARLPFLFDSHVGGNWGTEYKGFRVVELLDNGTLVTYMMNPSVKMGELSYARLA</sequence>
<dbReference type="EMBL" id="JAACJS010000015">
    <property type="protein sequence ID" value="NCI50962.1"/>
    <property type="molecule type" value="Genomic_DNA"/>
</dbReference>
<feature type="domain" description="Calcineurin-like phosphoesterase" evidence="2">
    <location>
        <begin position="45"/>
        <end position="221"/>
    </location>
</feature>
<dbReference type="InterPro" id="IPR006311">
    <property type="entry name" value="TAT_signal"/>
</dbReference>
<dbReference type="Pfam" id="PF00149">
    <property type="entry name" value="Metallophos"/>
    <property type="match status" value="1"/>
</dbReference>
<accession>A0ABW9ZXB0</accession>
<dbReference type="SUPFAM" id="SSF56300">
    <property type="entry name" value="Metallo-dependent phosphatases"/>
    <property type="match status" value="1"/>
</dbReference>
<dbReference type="Proteomes" id="UP000753802">
    <property type="component" value="Unassembled WGS sequence"/>
</dbReference>
<dbReference type="InterPro" id="IPR029052">
    <property type="entry name" value="Metallo-depent_PP-like"/>
</dbReference>
<feature type="chain" id="PRO_5046363926" evidence="1">
    <location>
        <begin position="34"/>
        <end position="281"/>
    </location>
</feature>
<evidence type="ECO:0000259" key="2">
    <source>
        <dbReference type="Pfam" id="PF00149"/>
    </source>
</evidence>
<evidence type="ECO:0000256" key="1">
    <source>
        <dbReference type="SAM" id="SignalP"/>
    </source>
</evidence>
<evidence type="ECO:0000313" key="3">
    <source>
        <dbReference type="EMBL" id="NCI50962.1"/>
    </source>
</evidence>
<comment type="caution">
    <text evidence="3">The sequence shown here is derived from an EMBL/GenBank/DDBJ whole genome shotgun (WGS) entry which is preliminary data.</text>
</comment>
<dbReference type="PANTHER" id="PTHR43143">
    <property type="entry name" value="METALLOPHOSPHOESTERASE, CALCINEURIN SUPERFAMILY"/>
    <property type="match status" value="1"/>
</dbReference>
<dbReference type="InterPro" id="IPR004843">
    <property type="entry name" value="Calcineurin-like_PHP"/>
</dbReference>
<evidence type="ECO:0000313" key="4">
    <source>
        <dbReference type="Proteomes" id="UP000753802"/>
    </source>
</evidence>
<keyword evidence="1" id="KW-0732">Signal</keyword>